<dbReference type="EMBL" id="CP022129">
    <property type="protein sequence ID" value="ASF47837.1"/>
    <property type="molecule type" value="Genomic_DNA"/>
</dbReference>
<dbReference type="Gene3D" id="3.90.580.10">
    <property type="entry name" value="Zinc finger, CHC2-type domain"/>
    <property type="match status" value="1"/>
</dbReference>
<dbReference type="PANTHER" id="PTHR30313">
    <property type="entry name" value="DNA PRIMASE"/>
    <property type="match status" value="1"/>
</dbReference>
<keyword evidence="3" id="KW-1185">Reference proteome</keyword>
<evidence type="ECO:0008006" key="4">
    <source>
        <dbReference type="Google" id="ProtNLM"/>
    </source>
</evidence>
<dbReference type="GO" id="GO:0006269">
    <property type="term" value="P:DNA replication, synthesis of primer"/>
    <property type="evidence" value="ECO:0007669"/>
    <property type="project" value="TreeGrafter"/>
</dbReference>
<dbReference type="InterPro" id="IPR050219">
    <property type="entry name" value="DnaG_primase"/>
</dbReference>
<reference evidence="2 3" key="1">
    <citation type="submission" date="2017-06" db="EMBL/GenBank/DDBJ databases">
        <title>Genome Sequencing of the methanotroph Methylovulum psychrotolerants str. HV10-M2 isolated from a high-altitude environment.</title>
        <authorList>
            <person name="Mateos-Rivera A."/>
        </authorList>
    </citation>
    <scope>NUCLEOTIDE SEQUENCE [LARGE SCALE GENOMIC DNA]</scope>
    <source>
        <strain evidence="2 3">HV10_M2</strain>
    </source>
</reference>
<dbReference type="Pfam" id="PF13155">
    <property type="entry name" value="Toprim_2"/>
    <property type="match status" value="1"/>
</dbReference>
<dbReference type="AlphaFoldDB" id="A0A1Z4C2R7"/>
<dbReference type="SUPFAM" id="SSF56731">
    <property type="entry name" value="DNA primase core"/>
    <property type="match status" value="1"/>
</dbReference>
<dbReference type="RefSeq" id="WP_088620707.1">
    <property type="nucleotide sequence ID" value="NZ_CP022129.1"/>
</dbReference>
<evidence type="ECO:0000313" key="2">
    <source>
        <dbReference type="EMBL" id="ASF47837.1"/>
    </source>
</evidence>
<organism evidence="2 3">
    <name type="scientific">Methylovulum psychrotolerans</name>
    <dbReference type="NCBI Taxonomy" id="1704499"/>
    <lineage>
        <taxon>Bacteria</taxon>
        <taxon>Pseudomonadati</taxon>
        <taxon>Pseudomonadota</taxon>
        <taxon>Gammaproteobacteria</taxon>
        <taxon>Methylococcales</taxon>
        <taxon>Methylococcaceae</taxon>
        <taxon>Methylovulum</taxon>
    </lineage>
</organism>
<dbReference type="OrthoDB" id="8536512at2"/>
<protein>
    <recommendedName>
        <fullName evidence="4">DNA primase</fullName>
    </recommendedName>
</protein>
<dbReference type="PANTHER" id="PTHR30313:SF2">
    <property type="entry name" value="DNA PRIMASE"/>
    <property type="match status" value="1"/>
</dbReference>
<evidence type="ECO:0000313" key="3">
    <source>
        <dbReference type="Proteomes" id="UP000197019"/>
    </source>
</evidence>
<name>A0A1Z4C2R7_9GAMM</name>
<dbReference type="InterPro" id="IPR036977">
    <property type="entry name" value="DNA_primase_Znf_CHC2"/>
</dbReference>
<dbReference type="GO" id="GO:0008270">
    <property type="term" value="F:zinc ion binding"/>
    <property type="evidence" value="ECO:0007669"/>
    <property type="project" value="InterPro"/>
</dbReference>
<feature type="region of interest" description="Disordered" evidence="1">
    <location>
        <begin position="108"/>
        <end position="132"/>
    </location>
</feature>
<proteinExistence type="predicted"/>
<accession>A0A1Z4C2R7</accession>
<gene>
    <name evidence="2" type="ORF">CEK71_18170</name>
</gene>
<sequence>MRAKEARDIPISEFLERSGIRPAKERRSGRELWYSSPLRGGDSDPSFKVDTEKNLWFDFGLVKGGNVVDLVCELTHSTVKEALAILERSGVSSHASYTRFKPSNANQVKSAKGNLTGNHGGTASPSGTSGQSTVQMSLLEGKVGFAGEKEKGGLELVGVADIQKPYLLAYLQSRQIELSVARVYLRQVCFRPPQGVKTYYALGFPSGDGFEVRNRGFKGFVGTHKAVSTLNLENHNSLSIFEGFMDFLAFLSFHKINAFQNSVIILNTVNLRNQALETINRYTFSKVYLFLDNDGAGKSTTQFFIDRIKNTPITDKSGLYQGYNDFNEMTMGNKPNERV</sequence>
<dbReference type="GO" id="GO:0003677">
    <property type="term" value="F:DNA binding"/>
    <property type="evidence" value="ECO:0007669"/>
    <property type="project" value="InterPro"/>
</dbReference>
<dbReference type="KEGG" id="mpsy:CEK71_18170"/>
<dbReference type="Proteomes" id="UP000197019">
    <property type="component" value="Chromosome"/>
</dbReference>
<evidence type="ECO:0000256" key="1">
    <source>
        <dbReference type="SAM" id="MobiDB-lite"/>
    </source>
</evidence>
<dbReference type="Gene3D" id="3.40.1360.10">
    <property type="match status" value="1"/>
</dbReference>
<dbReference type="SUPFAM" id="SSF57783">
    <property type="entry name" value="Zinc beta-ribbon"/>
    <property type="match status" value="1"/>
</dbReference>
<dbReference type="GO" id="GO:0005737">
    <property type="term" value="C:cytoplasm"/>
    <property type="evidence" value="ECO:0007669"/>
    <property type="project" value="TreeGrafter"/>
</dbReference>